<dbReference type="Proteomes" id="UP000095287">
    <property type="component" value="Unplaced"/>
</dbReference>
<feature type="region of interest" description="Disordered" evidence="1">
    <location>
        <begin position="243"/>
        <end position="271"/>
    </location>
</feature>
<evidence type="ECO:0000313" key="3">
    <source>
        <dbReference type="WBParaSite" id="L893_g20661.t3"/>
    </source>
</evidence>
<keyword evidence="2" id="KW-1185">Reference proteome</keyword>
<evidence type="ECO:0000313" key="2">
    <source>
        <dbReference type="Proteomes" id="UP000095287"/>
    </source>
</evidence>
<dbReference type="AlphaFoldDB" id="A0A1I7YX62"/>
<accession>A0A1I7YX62</accession>
<proteinExistence type="predicted"/>
<feature type="compositionally biased region" description="Low complexity" evidence="1">
    <location>
        <begin position="350"/>
        <end position="378"/>
    </location>
</feature>
<evidence type="ECO:0000256" key="1">
    <source>
        <dbReference type="SAM" id="MobiDB-lite"/>
    </source>
</evidence>
<feature type="region of interest" description="Disordered" evidence="1">
    <location>
        <begin position="346"/>
        <end position="393"/>
    </location>
</feature>
<sequence>MIIKNNIYISPSNELPPLISRHDAPVPQAHQKILDFHRNPRPPKPSQPPHLSSLTAHHRFQYASSAVYSRSPEIEALDHLIRFLHLFFSRVSLVCAPSSRSSAQSRRGWSAMATSTTTVRPPIICLIEWNTPKCRTDLFKPPPPRFAPNYRPKAKPKPRDEPPRESFFSPILPTPSTPVVSTAASRRRTSSPSPSPRSALTSPPPTSATVPATVLYAESKHLLQPVHFHAIQQRPPTTMSIDVDYGSDRLGPARMSSSSPTSTAPTATSPRLEVEVVYDEEDEEEDEEEPVTVAKTAKPTVPSQAYRKAIGVGADYLEDLWSDLEPPTINTVPTVINTVSTAINTVPPETTRTTTTSTTTTTTTRRTTIAETSTRRSTVAPTPKSTRREQGRETSFGCGMVEVLGERRLRSRRLEHGVLGELLRRSLIRRNGPGTNKGSCDDLVGSATISLISTCHALQDSQFVLGPCRLF</sequence>
<protein>
    <submittedName>
        <fullName evidence="3">Flocculation protein FLO11-like</fullName>
    </submittedName>
</protein>
<feature type="region of interest" description="Disordered" evidence="1">
    <location>
        <begin position="138"/>
        <end position="207"/>
    </location>
</feature>
<name>A0A1I7YX62_9BILA</name>
<feature type="compositionally biased region" description="Low complexity" evidence="1">
    <location>
        <begin position="179"/>
        <end position="207"/>
    </location>
</feature>
<feature type="compositionally biased region" description="Low complexity" evidence="1">
    <location>
        <begin position="256"/>
        <end position="270"/>
    </location>
</feature>
<dbReference type="WBParaSite" id="L893_g20661.t3">
    <property type="protein sequence ID" value="L893_g20661.t3"/>
    <property type="gene ID" value="L893_g20661"/>
</dbReference>
<organism evidence="2 3">
    <name type="scientific">Steinernema glaseri</name>
    <dbReference type="NCBI Taxonomy" id="37863"/>
    <lineage>
        <taxon>Eukaryota</taxon>
        <taxon>Metazoa</taxon>
        <taxon>Ecdysozoa</taxon>
        <taxon>Nematoda</taxon>
        <taxon>Chromadorea</taxon>
        <taxon>Rhabditida</taxon>
        <taxon>Tylenchina</taxon>
        <taxon>Panagrolaimomorpha</taxon>
        <taxon>Strongyloidoidea</taxon>
        <taxon>Steinernematidae</taxon>
        <taxon>Steinernema</taxon>
    </lineage>
</organism>
<reference evidence="3" key="1">
    <citation type="submission" date="2016-11" db="UniProtKB">
        <authorList>
            <consortium name="WormBaseParasite"/>
        </authorList>
    </citation>
    <scope>IDENTIFICATION</scope>
</reference>